<proteinExistence type="predicted"/>
<keyword evidence="1" id="KW-0732">Signal</keyword>
<gene>
    <name evidence="4" type="ORF">EW139_03855</name>
</gene>
<keyword evidence="2" id="KW-0472">Membrane</keyword>
<keyword evidence="2" id="KW-0812">Transmembrane</keyword>
<organism evidence="4 5">
    <name type="scientific">Leuconostoc kimchii</name>
    <dbReference type="NCBI Taxonomy" id="136609"/>
    <lineage>
        <taxon>Bacteria</taxon>
        <taxon>Bacillati</taxon>
        <taxon>Bacillota</taxon>
        <taxon>Bacilli</taxon>
        <taxon>Lactobacillales</taxon>
        <taxon>Lactobacillaceae</taxon>
        <taxon>Leuconostoc</taxon>
    </lineage>
</organism>
<accession>A0ABX5SIU9</accession>
<dbReference type="PANTHER" id="PTHR35936">
    <property type="entry name" value="MEMBRANE-BOUND LYTIC MUREIN TRANSGLYCOSYLASE F"/>
    <property type="match status" value="1"/>
</dbReference>
<dbReference type="RefSeq" id="WP_013102583.1">
    <property type="nucleotide sequence ID" value="NZ_CP037939.1"/>
</dbReference>
<dbReference type="EMBL" id="CP037939">
    <property type="protein sequence ID" value="QBR47299.1"/>
    <property type="molecule type" value="Genomic_DNA"/>
</dbReference>
<keyword evidence="5" id="KW-1185">Reference proteome</keyword>
<evidence type="ECO:0000259" key="3">
    <source>
        <dbReference type="SMART" id="SM00062"/>
    </source>
</evidence>
<reference evidence="4 5" key="1">
    <citation type="submission" date="2019-03" db="EMBL/GenBank/DDBJ databases">
        <title>Complete Genome Sequence of Leuconostoc kimchii strain NKJ218 Isolated from Homemade Kimchi.</title>
        <authorList>
            <person name="Jung J.Y."/>
            <person name="Jin H.M."/>
            <person name="Jung J.-W."/>
            <person name="Lee S.-Y."/>
            <person name="Ryu B.-G."/>
            <person name="Han S.-S."/>
            <person name="Kang H.K."/>
            <person name="Choi H.W."/>
            <person name="Chung E.J."/>
            <person name="Choi K.-M."/>
        </authorList>
    </citation>
    <scope>NUCLEOTIDE SEQUENCE [LARGE SCALE GENOMIC DNA]</scope>
    <source>
        <strain evidence="4 5">NKJ218</strain>
    </source>
</reference>
<dbReference type="SMART" id="SM00062">
    <property type="entry name" value="PBPb"/>
    <property type="match status" value="1"/>
</dbReference>
<dbReference type="Pfam" id="PF00497">
    <property type="entry name" value="SBP_bac_3"/>
    <property type="match status" value="1"/>
</dbReference>
<evidence type="ECO:0000313" key="4">
    <source>
        <dbReference type="EMBL" id="QBR47299.1"/>
    </source>
</evidence>
<protein>
    <submittedName>
        <fullName evidence="4">Transporter substrate-binding domain-containing protein</fullName>
    </submittedName>
</protein>
<evidence type="ECO:0000256" key="2">
    <source>
        <dbReference type="SAM" id="Phobius"/>
    </source>
</evidence>
<dbReference type="PANTHER" id="PTHR35936:SF19">
    <property type="entry name" value="AMINO-ACID-BINDING PROTEIN YXEM-RELATED"/>
    <property type="match status" value="1"/>
</dbReference>
<dbReference type="InterPro" id="IPR001638">
    <property type="entry name" value="Solute-binding_3/MltF_N"/>
</dbReference>
<name>A0ABX5SIU9_9LACO</name>
<feature type="domain" description="Solute-binding protein family 3/N-terminal" evidence="3">
    <location>
        <begin position="44"/>
        <end position="264"/>
    </location>
</feature>
<dbReference type="Proteomes" id="UP000295756">
    <property type="component" value="Chromosome"/>
</dbReference>
<dbReference type="SUPFAM" id="SSF53850">
    <property type="entry name" value="Periplasmic binding protein-like II"/>
    <property type="match status" value="1"/>
</dbReference>
<keyword evidence="2" id="KW-1133">Transmembrane helix</keyword>
<sequence>MSKQSQFIIGGIIAVVVVGGGFLIVKNNASYEKKTTTTNKATQTITLGSTGASFPSSYKSGDKLVGFDVEVAQKAAKLAGYRVKWVNADFDGLWGQLDTNRVQGIANAVSFTPERQAKYQFTDAYYNDEAKVAVPTSSKAKKLSDLDNQKVAGVAGSNNITALQSVNKSIVVAPFENRDSATQAVLSEKVAGVVNSGPILSATIKKNHLKLRLLPDTIQKTKVGIVFKKDDAGKKYAKSFNKAFVELAKQGEIEKLSKQYFGYDVSNHDLEK</sequence>
<dbReference type="Gene3D" id="3.40.190.10">
    <property type="entry name" value="Periplasmic binding protein-like II"/>
    <property type="match status" value="2"/>
</dbReference>
<evidence type="ECO:0000256" key="1">
    <source>
        <dbReference type="ARBA" id="ARBA00022729"/>
    </source>
</evidence>
<feature type="transmembrane region" description="Helical" evidence="2">
    <location>
        <begin position="6"/>
        <end position="25"/>
    </location>
</feature>
<evidence type="ECO:0000313" key="5">
    <source>
        <dbReference type="Proteomes" id="UP000295756"/>
    </source>
</evidence>